<protein>
    <recommendedName>
        <fullName evidence="3">Cytochrome C</fullName>
    </recommendedName>
</protein>
<comment type="caution">
    <text evidence="1">The sequence shown here is derived from an EMBL/GenBank/DDBJ whole genome shotgun (WGS) entry which is preliminary data.</text>
</comment>
<accession>A0A432ZK79</accession>
<proteinExistence type="predicted"/>
<keyword evidence="2" id="KW-1185">Reference proteome</keyword>
<evidence type="ECO:0000313" key="2">
    <source>
        <dbReference type="Proteomes" id="UP000288279"/>
    </source>
</evidence>
<dbReference type="GO" id="GO:0022900">
    <property type="term" value="P:electron transport chain"/>
    <property type="evidence" value="ECO:0007669"/>
    <property type="project" value="InterPro"/>
</dbReference>
<sequence>MVTIVKNRRGSPLLLAGLLVALSGGAAPLVLGDKAWAASPQPSMLIEVSADTHDYIKYRMRAMLETYTKVSAATEHNDTEQVRTLIRSFLQANKNGRPANMDSELPEAFRAMNRGVMQQWREMATTQDATSVRQQSLQLLNTCNACHNTFALKKL</sequence>
<dbReference type="GO" id="GO:0005506">
    <property type="term" value="F:iron ion binding"/>
    <property type="evidence" value="ECO:0007669"/>
    <property type="project" value="InterPro"/>
</dbReference>
<dbReference type="AlphaFoldDB" id="A0A432ZK79"/>
<gene>
    <name evidence="1" type="ORF">CWI83_04935</name>
</gene>
<dbReference type="OrthoDB" id="1150802at2"/>
<dbReference type="InterPro" id="IPR010980">
    <property type="entry name" value="Cyt_c/b562"/>
</dbReference>
<reference evidence="1 2" key="1">
    <citation type="journal article" date="2011" name="Front. Microbiol.">
        <title>Genomic signatures of strain selection and enhancement in Bacillus atrophaeus var. globigii, a historical biowarfare simulant.</title>
        <authorList>
            <person name="Gibbons H.S."/>
            <person name="Broomall S.M."/>
            <person name="McNew L.A."/>
            <person name="Daligault H."/>
            <person name="Chapman C."/>
            <person name="Bruce D."/>
            <person name="Karavis M."/>
            <person name="Krepps M."/>
            <person name="McGregor P.A."/>
            <person name="Hong C."/>
            <person name="Park K.H."/>
            <person name="Akmal A."/>
            <person name="Feldman A."/>
            <person name="Lin J.S."/>
            <person name="Chang W.E."/>
            <person name="Higgs B.W."/>
            <person name="Demirev P."/>
            <person name="Lindquist J."/>
            <person name="Liem A."/>
            <person name="Fochler E."/>
            <person name="Read T.D."/>
            <person name="Tapia R."/>
            <person name="Johnson S."/>
            <person name="Bishop-Lilly K.A."/>
            <person name="Detter C."/>
            <person name="Han C."/>
            <person name="Sozhamannan S."/>
            <person name="Rosenzweig C.N."/>
            <person name="Skowronski E.W."/>
        </authorList>
    </citation>
    <scope>NUCLEOTIDE SEQUENCE [LARGE SCALE GENOMIC DNA]</scope>
    <source>
        <strain evidence="1 2">PIT1</strain>
    </source>
</reference>
<dbReference type="Proteomes" id="UP000288279">
    <property type="component" value="Unassembled WGS sequence"/>
</dbReference>
<dbReference type="GO" id="GO:0009055">
    <property type="term" value="F:electron transfer activity"/>
    <property type="evidence" value="ECO:0007669"/>
    <property type="project" value="InterPro"/>
</dbReference>
<evidence type="ECO:0000313" key="1">
    <source>
        <dbReference type="EMBL" id="RUO78378.1"/>
    </source>
</evidence>
<dbReference type="RefSeq" id="WP_126826557.1">
    <property type="nucleotide sequence ID" value="NZ_PIQG01000002.1"/>
</dbReference>
<evidence type="ECO:0008006" key="3">
    <source>
        <dbReference type="Google" id="ProtNLM"/>
    </source>
</evidence>
<organism evidence="1 2">
    <name type="scientific">Pseudidiomarina taiwanensis</name>
    <dbReference type="NCBI Taxonomy" id="337250"/>
    <lineage>
        <taxon>Bacteria</taxon>
        <taxon>Pseudomonadati</taxon>
        <taxon>Pseudomonadota</taxon>
        <taxon>Gammaproteobacteria</taxon>
        <taxon>Alteromonadales</taxon>
        <taxon>Idiomarinaceae</taxon>
        <taxon>Pseudidiomarina</taxon>
    </lineage>
</organism>
<name>A0A432ZK79_9GAMM</name>
<dbReference type="EMBL" id="PIQG01000002">
    <property type="protein sequence ID" value="RUO78378.1"/>
    <property type="molecule type" value="Genomic_DNA"/>
</dbReference>
<dbReference type="GO" id="GO:0020037">
    <property type="term" value="F:heme binding"/>
    <property type="evidence" value="ECO:0007669"/>
    <property type="project" value="InterPro"/>
</dbReference>
<dbReference type="SUPFAM" id="SSF47175">
    <property type="entry name" value="Cytochromes"/>
    <property type="match status" value="1"/>
</dbReference>